<dbReference type="Proteomes" id="UP000663570">
    <property type="component" value="Chromosome"/>
</dbReference>
<reference evidence="1 2" key="1">
    <citation type="submission" date="2021-02" db="EMBL/GenBank/DDBJ databases">
        <title>Niveibacterium changnyeongensis HC41.</title>
        <authorList>
            <person name="Kang M."/>
        </authorList>
    </citation>
    <scope>NUCLEOTIDE SEQUENCE [LARGE SCALE GENOMIC DNA]</scope>
    <source>
        <strain evidence="1 2">HC41</strain>
    </source>
</reference>
<protein>
    <submittedName>
        <fullName evidence="1">Uncharacterized protein</fullName>
    </submittedName>
</protein>
<dbReference type="RefSeq" id="WP_206254707.1">
    <property type="nucleotide sequence ID" value="NZ_CP071060.1"/>
</dbReference>
<keyword evidence="2" id="KW-1185">Reference proteome</keyword>
<dbReference type="EMBL" id="CP071060">
    <property type="protein sequence ID" value="QSI77177.1"/>
    <property type="molecule type" value="Genomic_DNA"/>
</dbReference>
<gene>
    <name evidence="1" type="ORF">JY500_00560</name>
</gene>
<organism evidence="1 2">
    <name type="scientific">Niveibacterium microcysteis</name>
    <dbReference type="NCBI Taxonomy" id="2811415"/>
    <lineage>
        <taxon>Bacteria</taxon>
        <taxon>Pseudomonadati</taxon>
        <taxon>Pseudomonadota</taxon>
        <taxon>Betaproteobacteria</taxon>
        <taxon>Rhodocyclales</taxon>
        <taxon>Rhodocyclaceae</taxon>
        <taxon>Niveibacterium</taxon>
    </lineage>
</organism>
<accession>A0ABX7MCC0</accession>
<sequence>MHPIPSEETLPRRAGVDVTYRLVAWSVATPLALGRRVMRGPRVPDLSPLASGAVRLGLAPFCIAAVLGWRLQSACLRGALRALPRRR</sequence>
<evidence type="ECO:0000313" key="2">
    <source>
        <dbReference type="Proteomes" id="UP000663570"/>
    </source>
</evidence>
<name>A0ABX7MCC0_9RHOO</name>
<evidence type="ECO:0000313" key="1">
    <source>
        <dbReference type="EMBL" id="QSI77177.1"/>
    </source>
</evidence>
<proteinExistence type="predicted"/>